<evidence type="ECO:0000256" key="4">
    <source>
        <dbReference type="HAMAP-Rule" id="MF_01609"/>
    </source>
</evidence>
<comment type="similarity">
    <text evidence="4">Belongs to the glutamate--cysteine ligase type 2 family. YbdK subfamily.</text>
</comment>
<keyword evidence="6" id="KW-1185">Reference proteome</keyword>
<dbReference type="InterPro" id="IPR050141">
    <property type="entry name" value="GCL_type2/YbdK_subfam"/>
</dbReference>
<protein>
    <recommendedName>
        <fullName evidence="4">Putative glutamate--cysteine ligase 2</fullName>
        <ecNumber evidence="4">6.3.2.2</ecNumber>
    </recommendedName>
    <alternativeName>
        <fullName evidence="4">Gamma-glutamylcysteine synthetase 2</fullName>
        <shortName evidence="4">GCS 2</shortName>
        <shortName evidence="4">Gamma-GCS 2</shortName>
    </alternativeName>
</protein>
<keyword evidence="1 4" id="KW-0436">Ligase</keyword>
<dbReference type="NCBIfam" id="NF010039">
    <property type="entry name" value="PRK13515.1"/>
    <property type="match status" value="1"/>
</dbReference>
<name>A0AB35WNT7_9PSED</name>
<sequence>MSAKGVVQRFGIEEEYFITDLKTRRMLAAPDEPVLAACREALDGGFAYEMFQGQVELASPVFTQTDQAAEYMSKARARLDQALAEHGLGFICAGAHPLADWREQQQTPQSHFRELFAEFALVARRSVLSGLHVHAEIPAGVDRIAVMNEVLPWTPLLLALSTSSPFWDGVNSGYMSYRQALCDEWPRMGIPEHLANETAFAQYLDTLRQAGAIAAKANVWWAIRPSLSFPTLELRMTDACPRLADALLLAGLFRVMVHHACCQAQPGSGYTAPIGWLLKENRAQARRWGRHGRYVLAPAGDTLTLEQWLDQASDTFDSSAQALGEEGLFDQARRLLRAGTSAERQLRCFDVAAHTPSPLMAVAEQLLEESRQAL</sequence>
<comment type="function">
    <text evidence="4">ATP-dependent carboxylate-amine ligase which exhibits weak glutamate--cysteine ligase activity.</text>
</comment>
<dbReference type="SUPFAM" id="SSF55931">
    <property type="entry name" value="Glutamine synthetase/guanido kinase"/>
    <property type="match status" value="1"/>
</dbReference>
<dbReference type="Pfam" id="PF04107">
    <property type="entry name" value="GCS2"/>
    <property type="match status" value="1"/>
</dbReference>
<dbReference type="EMBL" id="JAZDQP010000001">
    <property type="protein sequence ID" value="MEE1864849.1"/>
    <property type="molecule type" value="Genomic_DNA"/>
</dbReference>
<dbReference type="InterPro" id="IPR006336">
    <property type="entry name" value="GCS2"/>
</dbReference>
<evidence type="ECO:0000256" key="3">
    <source>
        <dbReference type="ARBA" id="ARBA00022840"/>
    </source>
</evidence>
<proteinExistence type="inferred from homology"/>
<dbReference type="PANTHER" id="PTHR36510">
    <property type="entry name" value="GLUTAMATE--CYSTEINE LIGASE 2-RELATED"/>
    <property type="match status" value="1"/>
</dbReference>
<keyword evidence="3 4" id="KW-0067">ATP-binding</keyword>
<accession>A0AB35WNT7</accession>
<dbReference type="Proteomes" id="UP001307839">
    <property type="component" value="Unassembled WGS sequence"/>
</dbReference>
<dbReference type="PANTHER" id="PTHR36510:SF1">
    <property type="entry name" value="GLUTAMATE--CYSTEINE LIGASE 2-RELATED"/>
    <property type="match status" value="1"/>
</dbReference>
<evidence type="ECO:0000256" key="2">
    <source>
        <dbReference type="ARBA" id="ARBA00022741"/>
    </source>
</evidence>
<dbReference type="RefSeq" id="WP_330078507.1">
    <property type="nucleotide sequence ID" value="NZ_JAZDCU010000001.1"/>
</dbReference>
<evidence type="ECO:0000313" key="5">
    <source>
        <dbReference type="EMBL" id="MEE1864849.1"/>
    </source>
</evidence>
<gene>
    <name evidence="5" type="ORF">V0R53_00420</name>
</gene>
<dbReference type="HAMAP" id="MF_01609">
    <property type="entry name" value="Glu_cys_ligase_2"/>
    <property type="match status" value="1"/>
</dbReference>
<comment type="catalytic activity">
    <reaction evidence="4">
        <text>L-cysteine + L-glutamate + ATP = gamma-L-glutamyl-L-cysteine + ADP + phosphate + H(+)</text>
        <dbReference type="Rhea" id="RHEA:13285"/>
        <dbReference type="ChEBI" id="CHEBI:15378"/>
        <dbReference type="ChEBI" id="CHEBI:29985"/>
        <dbReference type="ChEBI" id="CHEBI:30616"/>
        <dbReference type="ChEBI" id="CHEBI:35235"/>
        <dbReference type="ChEBI" id="CHEBI:43474"/>
        <dbReference type="ChEBI" id="CHEBI:58173"/>
        <dbReference type="ChEBI" id="CHEBI:456216"/>
        <dbReference type="EC" id="6.3.2.2"/>
    </reaction>
</comment>
<keyword evidence="2 4" id="KW-0547">Nucleotide-binding</keyword>
<dbReference type="InterPro" id="IPR014746">
    <property type="entry name" value="Gln_synth/guanido_kin_cat_dom"/>
</dbReference>
<dbReference type="Gene3D" id="3.30.590.20">
    <property type="match status" value="1"/>
</dbReference>
<dbReference type="InterPro" id="IPR011793">
    <property type="entry name" value="YbdK"/>
</dbReference>
<evidence type="ECO:0000256" key="1">
    <source>
        <dbReference type="ARBA" id="ARBA00022598"/>
    </source>
</evidence>
<dbReference type="NCBIfam" id="TIGR02050">
    <property type="entry name" value="gshA_cyan_rel"/>
    <property type="match status" value="1"/>
</dbReference>
<reference evidence="5 6" key="1">
    <citation type="submission" date="2024-01" db="EMBL/GenBank/DDBJ databases">
        <title>Unpublished Manusciprt.</title>
        <authorList>
            <person name="Duman M."/>
            <person name="Valdes E.G."/>
            <person name="Ajmi N."/>
            <person name="Altun S."/>
            <person name="Saticioglu I.B."/>
        </authorList>
    </citation>
    <scope>NUCLEOTIDE SEQUENCE [LARGE SCALE GENOMIC DNA]</scope>
    <source>
        <strain evidence="5 6">120P</strain>
    </source>
</reference>
<comment type="caution">
    <text evidence="5">The sequence shown here is derived from an EMBL/GenBank/DDBJ whole genome shotgun (WGS) entry which is preliminary data.</text>
</comment>
<evidence type="ECO:0000313" key="6">
    <source>
        <dbReference type="Proteomes" id="UP001307839"/>
    </source>
</evidence>
<dbReference type="GO" id="GO:0004357">
    <property type="term" value="F:glutamate-cysteine ligase activity"/>
    <property type="evidence" value="ECO:0007669"/>
    <property type="project" value="UniProtKB-EC"/>
</dbReference>
<dbReference type="EC" id="6.3.2.2" evidence="4"/>
<dbReference type="GO" id="GO:0042398">
    <property type="term" value="P:modified amino acid biosynthetic process"/>
    <property type="evidence" value="ECO:0007669"/>
    <property type="project" value="InterPro"/>
</dbReference>
<dbReference type="AlphaFoldDB" id="A0AB35WNT7"/>
<organism evidence="5 6">
    <name type="scientific">Pseudomonas auratipiscis</name>
    <dbReference type="NCBI Taxonomy" id="3115853"/>
    <lineage>
        <taxon>Bacteria</taxon>
        <taxon>Pseudomonadati</taxon>
        <taxon>Pseudomonadota</taxon>
        <taxon>Gammaproteobacteria</taxon>
        <taxon>Pseudomonadales</taxon>
        <taxon>Pseudomonadaceae</taxon>
        <taxon>Pseudomonas</taxon>
    </lineage>
</organism>
<dbReference type="GO" id="GO:0005524">
    <property type="term" value="F:ATP binding"/>
    <property type="evidence" value="ECO:0007669"/>
    <property type="project" value="UniProtKB-KW"/>
</dbReference>